<feature type="chain" id="PRO_5046553480" description="Secreted protein" evidence="1">
    <location>
        <begin position="22"/>
        <end position="119"/>
    </location>
</feature>
<reference evidence="2 3" key="1">
    <citation type="submission" date="2021-06" db="EMBL/GenBank/DDBJ databases">
        <authorList>
            <person name="Palmer J.M."/>
        </authorList>
    </citation>
    <scope>NUCLEOTIDE SEQUENCE [LARGE SCALE GENOMIC DNA]</scope>
    <source>
        <strain evidence="3">if_2019</strain>
        <tissue evidence="2">Muscle</tissue>
    </source>
</reference>
<evidence type="ECO:0000313" key="3">
    <source>
        <dbReference type="Proteomes" id="UP001482620"/>
    </source>
</evidence>
<proteinExistence type="predicted"/>
<protein>
    <recommendedName>
        <fullName evidence="4">Secreted protein</fullName>
    </recommendedName>
</protein>
<dbReference type="EMBL" id="JAHRIQ010004520">
    <property type="protein sequence ID" value="MEQ2222826.1"/>
    <property type="molecule type" value="Genomic_DNA"/>
</dbReference>
<name>A0ABV0SQU4_9TELE</name>
<comment type="caution">
    <text evidence="2">The sequence shown here is derived from an EMBL/GenBank/DDBJ whole genome shotgun (WGS) entry which is preliminary data.</text>
</comment>
<accession>A0ABV0SQU4</accession>
<evidence type="ECO:0000313" key="2">
    <source>
        <dbReference type="EMBL" id="MEQ2222826.1"/>
    </source>
</evidence>
<dbReference type="Proteomes" id="UP001482620">
    <property type="component" value="Unassembled WGS sequence"/>
</dbReference>
<evidence type="ECO:0000256" key="1">
    <source>
        <dbReference type="SAM" id="SignalP"/>
    </source>
</evidence>
<gene>
    <name evidence="2" type="ORF">ILYODFUR_030456</name>
</gene>
<organism evidence="2 3">
    <name type="scientific">Ilyodon furcidens</name>
    <name type="common">goldbreast splitfin</name>
    <dbReference type="NCBI Taxonomy" id="33524"/>
    <lineage>
        <taxon>Eukaryota</taxon>
        <taxon>Metazoa</taxon>
        <taxon>Chordata</taxon>
        <taxon>Craniata</taxon>
        <taxon>Vertebrata</taxon>
        <taxon>Euteleostomi</taxon>
        <taxon>Actinopterygii</taxon>
        <taxon>Neopterygii</taxon>
        <taxon>Teleostei</taxon>
        <taxon>Neoteleostei</taxon>
        <taxon>Acanthomorphata</taxon>
        <taxon>Ovalentaria</taxon>
        <taxon>Atherinomorphae</taxon>
        <taxon>Cyprinodontiformes</taxon>
        <taxon>Goodeidae</taxon>
        <taxon>Ilyodon</taxon>
    </lineage>
</organism>
<keyword evidence="3" id="KW-1185">Reference proteome</keyword>
<keyword evidence="1" id="KW-0732">Signal</keyword>
<evidence type="ECO:0008006" key="4">
    <source>
        <dbReference type="Google" id="ProtNLM"/>
    </source>
</evidence>
<sequence>MWAHFLTLVVQCFLILGSRDCSPLTKGGPQKTENTGAKFRTCQGPVSALGGHRNYFCSVLVSIALLGFSDLVSGQLEAAHTTAFSAPHNGKITQEYCIVKAAHVLQWMWQFSHITQQQW</sequence>
<feature type="signal peptide" evidence="1">
    <location>
        <begin position="1"/>
        <end position="21"/>
    </location>
</feature>